<protein>
    <recommendedName>
        <fullName evidence="3">PPM-type phosphatase domain-containing protein</fullName>
    </recommendedName>
</protein>
<proteinExistence type="predicted"/>
<gene>
    <name evidence="1" type="ORF">J5V16_05990</name>
</gene>
<reference evidence="1 2" key="1">
    <citation type="submission" date="2021-03" db="EMBL/GenBank/DDBJ databases">
        <title>Glycomyces sp. nov., a novel actinomycete isolated from soil.</title>
        <authorList>
            <person name="Yang X."/>
            <person name="Xu X."/>
        </authorList>
    </citation>
    <scope>NUCLEOTIDE SEQUENCE [LARGE SCALE GENOMIC DNA]</scope>
    <source>
        <strain evidence="1 2">NEAU-S30</strain>
    </source>
</reference>
<organism evidence="1 2">
    <name type="scientific">Glycomyces niveus</name>
    <dbReference type="NCBI Taxonomy" id="2820287"/>
    <lineage>
        <taxon>Bacteria</taxon>
        <taxon>Bacillati</taxon>
        <taxon>Actinomycetota</taxon>
        <taxon>Actinomycetes</taxon>
        <taxon>Glycomycetales</taxon>
        <taxon>Glycomycetaceae</taxon>
        <taxon>Glycomyces</taxon>
    </lineage>
</organism>
<dbReference type="EMBL" id="JAGFNP010000003">
    <property type="protein sequence ID" value="MBO3732365.1"/>
    <property type="molecule type" value="Genomic_DNA"/>
</dbReference>
<dbReference type="Proteomes" id="UP000681341">
    <property type="component" value="Unassembled WGS sequence"/>
</dbReference>
<dbReference type="SUPFAM" id="SSF81606">
    <property type="entry name" value="PP2C-like"/>
    <property type="match status" value="1"/>
</dbReference>
<dbReference type="InterPro" id="IPR036457">
    <property type="entry name" value="PPM-type-like_dom_sf"/>
</dbReference>
<name>A0ABS3U0U5_9ACTN</name>
<comment type="caution">
    <text evidence="1">The sequence shown here is derived from an EMBL/GenBank/DDBJ whole genome shotgun (WGS) entry which is preliminary data.</text>
</comment>
<evidence type="ECO:0000313" key="2">
    <source>
        <dbReference type="Proteomes" id="UP000681341"/>
    </source>
</evidence>
<dbReference type="RefSeq" id="WP_208495187.1">
    <property type="nucleotide sequence ID" value="NZ_JAGFNP010000003.1"/>
</dbReference>
<keyword evidence="2" id="KW-1185">Reference proteome</keyword>
<dbReference type="Gene3D" id="3.60.40.10">
    <property type="entry name" value="PPM-type phosphatase domain"/>
    <property type="match status" value="1"/>
</dbReference>
<sequence>MFEVVGASRAGGAAANEDSFRHGDSWALVLDGITRYPDDGCVHDVPWYVEGLGAAVAARVGDSRIGLKAVLAEAIAVVSDRHAGTCDLGNPVTPGATVGIVRVVGERVEWLVLGDCEVARRGRDPYIERKSDGRLLRVPDRPASVDVGGIWRWPVEYVARVRNREGGYWVAAADPGAAAMAFTGSWPMESADELLLCTDGLTRLHAHPEYTSHLMFEVAAAEGVEALIDLVREFEEHHPAAGGWSKRHDDATGVLVRLR</sequence>
<evidence type="ECO:0008006" key="3">
    <source>
        <dbReference type="Google" id="ProtNLM"/>
    </source>
</evidence>
<evidence type="ECO:0000313" key="1">
    <source>
        <dbReference type="EMBL" id="MBO3732365.1"/>
    </source>
</evidence>
<accession>A0ABS3U0U5</accession>